<dbReference type="Proteomes" id="UP001454036">
    <property type="component" value="Unassembled WGS sequence"/>
</dbReference>
<dbReference type="EMBL" id="BAABME010005515">
    <property type="protein sequence ID" value="GAA0165852.1"/>
    <property type="molecule type" value="Genomic_DNA"/>
</dbReference>
<dbReference type="CDD" id="cd09272">
    <property type="entry name" value="RNase_HI_RT_Ty1"/>
    <property type="match status" value="1"/>
</dbReference>
<protein>
    <recommendedName>
        <fullName evidence="1">Reverse transcriptase Ty1/copia-type domain-containing protein</fullName>
    </recommendedName>
</protein>
<gene>
    <name evidence="2" type="ORF">LIER_21146</name>
</gene>
<dbReference type="InterPro" id="IPR043502">
    <property type="entry name" value="DNA/RNA_pol_sf"/>
</dbReference>
<evidence type="ECO:0000259" key="1">
    <source>
        <dbReference type="Pfam" id="PF07727"/>
    </source>
</evidence>
<feature type="domain" description="Reverse transcriptase Ty1/copia-type" evidence="1">
    <location>
        <begin position="56"/>
        <end position="105"/>
    </location>
</feature>
<accession>A0AAV3QUV9</accession>
<dbReference type="AlphaFoldDB" id="A0AAV3QUV9"/>
<dbReference type="PANTHER" id="PTHR11439">
    <property type="entry name" value="GAG-POL-RELATED RETROTRANSPOSON"/>
    <property type="match status" value="1"/>
</dbReference>
<organism evidence="2 3">
    <name type="scientific">Lithospermum erythrorhizon</name>
    <name type="common">Purple gromwell</name>
    <name type="synonym">Lithospermum officinale var. erythrorhizon</name>
    <dbReference type="NCBI Taxonomy" id="34254"/>
    <lineage>
        <taxon>Eukaryota</taxon>
        <taxon>Viridiplantae</taxon>
        <taxon>Streptophyta</taxon>
        <taxon>Embryophyta</taxon>
        <taxon>Tracheophyta</taxon>
        <taxon>Spermatophyta</taxon>
        <taxon>Magnoliopsida</taxon>
        <taxon>eudicotyledons</taxon>
        <taxon>Gunneridae</taxon>
        <taxon>Pentapetalae</taxon>
        <taxon>asterids</taxon>
        <taxon>lamiids</taxon>
        <taxon>Boraginales</taxon>
        <taxon>Boraginaceae</taxon>
        <taxon>Boraginoideae</taxon>
        <taxon>Lithospermeae</taxon>
        <taxon>Lithospermum</taxon>
    </lineage>
</organism>
<dbReference type="SUPFAM" id="SSF56672">
    <property type="entry name" value="DNA/RNA polymerases"/>
    <property type="match status" value="1"/>
</dbReference>
<dbReference type="InterPro" id="IPR013103">
    <property type="entry name" value="RVT_2"/>
</dbReference>
<dbReference type="Pfam" id="PF07727">
    <property type="entry name" value="RVT_2"/>
    <property type="match status" value="1"/>
</dbReference>
<reference evidence="2 3" key="1">
    <citation type="submission" date="2024-01" db="EMBL/GenBank/DDBJ databases">
        <title>The complete chloroplast genome sequence of Lithospermum erythrorhizon: insights into the phylogenetic relationship among Boraginaceae species and the maternal lineages of purple gromwells.</title>
        <authorList>
            <person name="Okada T."/>
            <person name="Watanabe K."/>
        </authorList>
    </citation>
    <scope>NUCLEOTIDE SEQUENCE [LARGE SCALE GENOMIC DNA]</scope>
</reference>
<comment type="caution">
    <text evidence="2">The sequence shown here is derived from an EMBL/GenBank/DDBJ whole genome shotgun (WGS) entry which is preliminary data.</text>
</comment>
<evidence type="ECO:0000313" key="3">
    <source>
        <dbReference type="Proteomes" id="UP001454036"/>
    </source>
</evidence>
<proteinExistence type="predicted"/>
<dbReference type="PANTHER" id="PTHR11439:SF524">
    <property type="entry name" value="RNA-DIRECTED DNA POLYMERASE, PROTEIN KINASE RLK-PELLE-DLSV FAMILY"/>
    <property type="match status" value="1"/>
</dbReference>
<sequence length="323" mass="36679">MSDEYDVLIKNNTWELVPRPSGVNIIRSMWIFCHKLNSDGSFERYKPRLVGDGKTQQLDVKNAFLHGDLYETVYMYQPVGFRDPVYPDHVCKLRKSLYDLKQAPELGGLFLSQQKYVESIIARVGMSSCKSSATPIDTKSKLSGFSSSPCEDPSLFRSLAGALQYLTFTRPNISYVVKQICLFMHAPMTDHMLALKRVATISRSSAEVEYRGVANVVSEACWLRNFLLELYHPLTKATIVYCDNVSAIYLSENPVQHQCTKRVEIDIHFVREKVARGDVRVLHVPSRYQIADIFSKGLPLILFTDFRDSLSVRPPPAPPEGLY</sequence>
<evidence type="ECO:0000313" key="2">
    <source>
        <dbReference type="EMBL" id="GAA0165852.1"/>
    </source>
</evidence>
<keyword evidence="3" id="KW-1185">Reference proteome</keyword>
<name>A0AAV3QUV9_LITER</name>